<dbReference type="Gene3D" id="6.10.250.690">
    <property type="match status" value="1"/>
</dbReference>
<evidence type="ECO:0000313" key="7">
    <source>
        <dbReference type="Proteomes" id="UP000031599"/>
    </source>
</evidence>
<keyword evidence="2" id="KW-0597">Phosphoprotein</keyword>
<dbReference type="GO" id="GO:0000976">
    <property type="term" value="F:transcription cis-regulatory region binding"/>
    <property type="evidence" value="ECO:0007669"/>
    <property type="project" value="TreeGrafter"/>
</dbReference>
<organism evidence="6 7">
    <name type="scientific">Enhygromyxa salina</name>
    <dbReference type="NCBI Taxonomy" id="215803"/>
    <lineage>
        <taxon>Bacteria</taxon>
        <taxon>Pseudomonadati</taxon>
        <taxon>Myxococcota</taxon>
        <taxon>Polyangia</taxon>
        <taxon>Nannocystales</taxon>
        <taxon>Nannocystaceae</taxon>
        <taxon>Enhygromyxa</taxon>
    </lineage>
</organism>
<dbReference type="RefSeq" id="WP_240480200.1">
    <property type="nucleotide sequence ID" value="NZ_JMCC02000022.1"/>
</dbReference>
<sequence length="266" mass="29452">MASSLAILVVDDDPKLREVVGYALRREGYEVCEARHGGDALSLLEQRSFDLMVVDVSMPEVDGFEFVRRLRTRDLVTPVLFLSARSDEIDRILGLELGGDDYVTKPFSTRELVTRVKVILRRVTRERADAQASANGSGSHSGGTLDEARADESQLIVGQLRLSPETHRSWWGEQEVVLTATEFRLLEVLMGRPGRVYSRDELGELAYPDTRHVSGRTLDSHVRRIRAKFRAALRSGSGSGSGGSGVVANFDPVETVHGVGYRLRQS</sequence>
<protein>
    <submittedName>
        <fullName evidence="6">Two-component response regulator</fullName>
    </submittedName>
</protein>
<proteinExistence type="predicted"/>
<feature type="domain" description="Response regulatory" evidence="4">
    <location>
        <begin position="6"/>
        <end position="120"/>
    </location>
</feature>
<comment type="caution">
    <text evidence="6">The sequence shown here is derived from an EMBL/GenBank/DDBJ whole genome shotgun (WGS) entry which is preliminary data.</text>
</comment>
<dbReference type="InterPro" id="IPR001867">
    <property type="entry name" value="OmpR/PhoB-type_DNA-bd"/>
</dbReference>
<dbReference type="InterPro" id="IPR039420">
    <property type="entry name" value="WalR-like"/>
</dbReference>
<keyword evidence="1 3" id="KW-0238">DNA-binding</keyword>
<feature type="DNA-binding region" description="OmpR/PhoB-type" evidence="3">
    <location>
        <begin position="152"/>
        <end position="265"/>
    </location>
</feature>
<evidence type="ECO:0000259" key="5">
    <source>
        <dbReference type="PROSITE" id="PS51755"/>
    </source>
</evidence>
<dbReference type="Pfam" id="PF00072">
    <property type="entry name" value="Response_reg"/>
    <property type="match status" value="1"/>
</dbReference>
<dbReference type="GO" id="GO:0005829">
    <property type="term" value="C:cytosol"/>
    <property type="evidence" value="ECO:0007669"/>
    <property type="project" value="TreeGrafter"/>
</dbReference>
<dbReference type="PROSITE" id="PS51755">
    <property type="entry name" value="OMPR_PHOB"/>
    <property type="match status" value="1"/>
</dbReference>
<dbReference type="SMART" id="SM00862">
    <property type="entry name" value="Trans_reg_C"/>
    <property type="match status" value="1"/>
</dbReference>
<dbReference type="Gene3D" id="3.40.50.2300">
    <property type="match status" value="1"/>
</dbReference>
<dbReference type="InterPro" id="IPR036388">
    <property type="entry name" value="WH-like_DNA-bd_sf"/>
</dbReference>
<evidence type="ECO:0000256" key="3">
    <source>
        <dbReference type="PROSITE-ProRule" id="PRU01091"/>
    </source>
</evidence>
<accession>A0A0C2A2K0</accession>
<evidence type="ECO:0000256" key="1">
    <source>
        <dbReference type="ARBA" id="ARBA00023125"/>
    </source>
</evidence>
<dbReference type="Gene3D" id="1.10.10.10">
    <property type="entry name" value="Winged helix-like DNA-binding domain superfamily/Winged helix DNA-binding domain"/>
    <property type="match status" value="1"/>
</dbReference>
<dbReference type="PANTHER" id="PTHR48111:SF59">
    <property type="entry name" value="TRANSCRIPTIONAL REGULATORY PROTEIN BAER"/>
    <property type="match status" value="1"/>
</dbReference>
<dbReference type="SUPFAM" id="SSF52172">
    <property type="entry name" value="CheY-like"/>
    <property type="match status" value="1"/>
</dbReference>
<dbReference type="Proteomes" id="UP000031599">
    <property type="component" value="Unassembled WGS sequence"/>
</dbReference>
<gene>
    <name evidence="6" type="ORF">DB30_03094</name>
</gene>
<dbReference type="SUPFAM" id="SSF46894">
    <property type="entry name" value="C-terminal effector domain of the bipartite response regulators"/>
    <property type="match status" value="1"/>
</dbReference>
<feature type="domain" description="OmpR/PhoB-type" evidence="5">
    <location>
        <begin position="152"/>
        <end position="265"/>
    </location>
</feature>
<evidence type="ECO:0000256" key="2">
    <source>
        <dbReference type="PROSITE-ProRule" id="PRU00169"/>
    </source>
</evidence>
<dbReference type="AlphaFoldDB" id="A0A0C2A2K0"/>
<evidence type="ECO:0000259" key="4">
    <source>
        <dbReference type="PROSITE" id="PS50110"/>
    </source>
</evidence>
<dbReference type="GO" id="GO:0032993">
    <property type="term" value="C:protein-DNA complex"/>
    <property type="evidence" value="ECO:0007669"/>
    <property type="project" value="TreeGrafter"/>
</dbReference>
<dbReference type="InterPro" id="IPR016032">
    <property type="entry name" value="Sig_transdc_resp-reg_C-effctor"/>
</dbReference>
<dbReference type="EMBL" id="JMCC02000022">
    <property type="protein sequence ID" value="KIG17613.1"/>
    <property type="molecule type" value="Genomic_DNA"/>
</dbReference>
<dbReference type="Pfam" id="PF00486">
    <property type="entry name" value="Trans_reg_C"/>
    <property type="match status" value="1"/>
</dbReference>
<dbReference type="PROSITE" id="PS50110">
    <property type="entry name" value="RESPONSE_REGULATORY"/>
    <property type="match status" value="1"/>
</dbReference>
<feature type="modified residue" description="4-aspartylphosphate" evidence="2">
    <location>
        <position position="55"/>
    </location>
</feature>
<dbReference type="InterPro" id="IPR011006">
    <property type="entry name" value="CheY-like_superfamily"/>
</dbReference>
<dbReference type="GO" id="GO:0006355">
    <property type="term" value="P:regulation of DNA-templated transcription"/>
    <property type="evidence" value="ECO:0007669"/>
    <property type="project" value="InterPro"/>
</dbReference>
<evidence type="ECO:0000313" key="6">
    <source>
        <dbReference type="EMBL" id="KIG17613.1"/>
    </source>
</evidence>
<name>A0A0C2A2K0_9BACT</name>
<dbReference type="PANTHER" id="PTHR48111">
    <property type="entry name" value="REGULATOR OF RPOS"/>
    <property type="match status" value="1"/>
</dbReference>
<reference evidence="6 7" key="1">
    <citation type="submission" date="2014-12" db="EMBL/GenBank/DDBJ databases">
        <title>Genome assembly of Enhygromyxa salina DSM 15201.</title>
        <authorList>
            <person name="Sharma G."/>
            <person name="Subramanian S."/>
        </authorList>
    </citation>
    <scope>NUCLEOTIDE SEQUENCE [LARGE SCALE GENOMIC DNA]</scope>
    <source>
        <strain evidence="6 7">DSM 15201</strain>
    </source>
</reference>
<dbReference type="GO" id="GO:0000156">
    <property type="term" value="F:phosphorelay response regulator activity"/>
    <property type="evidence" value="ECO:0007669"/>
    <property type="project" value="TreeGrafter"/>
</dbReference>
<dbReference type="CDD" id="cd00383">
    <property type="entry name" value="trans_reg_C"/>
    <property type="match status" value="1"/>
</dbReference>
<dbReference type="InterPro" id="IPR001789">
    <property type="entry name" value="Sig_transdc_resp-reg_receiver"/>
</dbReference>
<dbReference type="SMART" id="SM00448">
    <property type="entry name" value="REC"/>
    <property type="match status" value="1"/>
</dbReference>